<dbReference type="AlphaFoldDB" id="A0AAI9TLK1"/>
<evidence type="ECO:0000313" key="1">
    <source>
        <dbReference type="EMBL" id="KAJ9488928.1"/>
    </source>
</evidence>
<keyword evidence="2" id="KW-1185">Reference proteome</keyword>
<dbReference type="Proteomes" id="UP001227192">
    <property type="component" value="Unassembled WGS sequence"/>
</dbReference>
<dbReference type="PANTHER" id="PTHR38116">
    <property type="entry name" value="CHROMOSOME 7, WHOLE GENOME SHOTGUN SEQUENCE"/>
    <property type="match status" value="1"/>
</dbReference>
<proteinExistence type="predicted"/>
<evidence type="ECO:0000313" key="2">
    <source>
        <dbReference type="Proteomes" id="UP001227192"/>
    </source>
</evidence>
<reference evidence="1" key="2">
    <citation type="journal article" date="2016" name="Fungal Biol.">
        <title>Ochratoxin A production by Penicillium thymicola.</title>
        <authorList>
            <person name="Nguyen H.D.T."/>
            <person name="McMullin D.R."/>
            <person name="Ponomareva E."/>
            <person name="Riley R."/>
            <person name="Pomraning K.R."/>
            <person name="Baker S.E."/>
            <person name="Seifert K.A."/>
        </authorList>
    </citation>
    <scope>NUCLEOTIDE SEQUENCE</scope>
    <source>
        <strain evidence="1">DAOM 180753</strain>
    </source>
</reference>
<protein>
    <submittedName>
        <fullName evidence="1">Uncharacterized protein</fullName>
    </submittedName>
</protein>
<name>A0AAI9TLK1_PENTH</name>
<dbReference type="PANTHER" id="PTHR38116:SF1">
    <property type="entry name" value="BZIP DOMAIN-CONTAINING PROTEIN"/>
    <property type="match status" value="1"/>
</dbReference>
<dbReference type="EMBL" id="LACB01000100">
    <property type="protein sequence ID" value="KAJ9488928.1"/>
    <property type="molecule type" value="Genomic_DNA"/>
</dbReference>
<gene>
    <name evidence="1" type="ORF">VN97_g4340</name>
</gene>
<sequence>MADFERRAMNSYLGGSPHTDLLLNLSRINVLRAAYQNAAILGMTAELMCQDDAVSIFCVDGPRAIQEQDSTPASLRPTTLQREISHHPWLDIFPFPRMRDNLMRAGDHLDDDELCHDLTAFWDTRRSNATLLVWGAPWDPQNWEVTEDFAKKWGSFLQGCPEILRSTNFWRFLFLNSNQLSPSPLSGPTTQ</sequence>
<accession>A0AAI9TLK1</accession>
<dbReference type="Pfam" id="PF11905">
    <property type="entry name" value="DUF3425"/>
    <property type="match status" value="1"/>
</dbReference>
<dbReference type="InterPro" id="IPR021833">
    <property type="entry name" value="DUF3425"/>
</dbReference>
<reference evidence="1" key="1">
    <citation type="submission" date="2015-06" db="EMBL/GenBank/DDBJ databases">
        <authorList>
            <person name="Nguyen H."/>
        </authorList>
    </citation>
    <scope>NUCLEOTIDE SEQUENCE</scope>
    <source>
        <strain evidence="1">DAOM 180753</strain>
    </source>
</reference>
<organism evidence="1 2">
    <name type="scientific">Penicillium thymicola</name>
    <dbReference type="NCBI Taxonomy" id="293382"/>
    <lineage>
        <taxon>Eukaryota</taxon>
        <taxon>Fungi</taxon>
        <taxon>Dikarya</taxon>
        <taxon>Ascomycota</taxon>
        <taxon>Pezizomycotina</taxon>
        <taxon>Eurotiomycetes</taxon>
        <taxon>Eurotiomycetidae</taxon>
        <taxon>Eurotiales</taxon>
        <taxon>Aspergillaceae</taxon>
        <taxon>Penicillium</taxon>
    </lineage>
</organism>
<comment type="caution">
    <text evidence="1">The sequence shown here is derived from an EMBL/GenBank/DDBJ whole genome shotgun (WGS) entry which is preliminary data.</text>
</comment>